<dbReference type="Pfam" id="PF20150">
    <property type="entry name" value="2EXR"/>
    <property type="match status" value="1"/>
</dbReference>
<dbReference type="RefSeq" id="XP_031015865.1">
    <property type="nucleotide sequence ID" value="XM_031160095.1"/>
</dbReference>
<comment type="caution">
    <text evidence="2">The sequence shown here is derived from an EMBL/GenBank/DDBJ whole genome shotgun (WGS) entry which is preliminary data.</text>
</comment>
<gene>
    <name evidence="2" type="ORF">FIESC28_05950</name>
</gene>
<keyword evidence="3" id="KW-1185">Reference proteome</keyword>
<evidence type="ECO:0000313" key="3">
    <source>
        <dbReference type="Proteomes" id="UP000253153"/>
    </source>
</evidence>
<protein>
    <recommendedName>
        <fullName evidence="1">2EXR domain-containing protein</fullName>
    </recommendedName>
</protein>
<name>A0A366RNH1_9HYPO</name>
<accession>A0A366RNH1</accession>
<organism evidence="2 3">
    <name type="scientific">Fusarium coffeatum</name>
    <dbReference type="NCBI Taxonomy" id="231269"/>
    <lineage>
        <taxon>Eukaryota</taxon>
        <taxon>Fungi</taxon>
        <taxon>Dikarya</taxon>
        <taxon>Ascomycota</taxon>
        <taxon>Pezizomycotina</taxon>
        <taxon>Sordariomycetes</taxon>
        <taxon>Hypocreomycetidae</taxon>
        <taxon>Hypocreales</taxon>
        <taxon>Nectriaceae</taxon>
        <taxon>Fusarium</taxon>
        <taxon>Fusarium incarnatum-equiseti species complex</taxon>
    </lineage>
</organism>
<dbReference type="EMBL" id="QKXC01000122">
    <property type="protein sequence ID" value="RBR18673.1"/>
    <property type="molecule type" value="Genomic_DNA"/>
</dbReference>
<proteinExistence type="predicted"/>
<evidence type="ECO:0000259" key="1">
    <source>
        <dbReference type="Pfam" id="PF20150"/>
    </source>
</evidence>
<sequence>MCSPYFRQFPELPAELRLQIWQEACLSFPPSRRGLQYVTVQQKDYDIEAAAIPCDWPSWPRSLSQNTNRSAYFLNGGLWKACKESRQVIAAHTEYYRWLQIHRQPIQDTRELIRRQPSSSRIDLIHILRDLPLEKAQNQQPSSHHGPPPAIIDYDGEGGEECRMLVYPSRDMFCIKVDDWKPLRRGRYPDIQMPFIRYNDDDEDYFQWWSHNRYRSLFKQPNIQDIALEFDPSWVTDIPDFYLDMMRENSARGYLVDWLYENAILCDEGLSIIDDEAKWFAKRPAETVYRDFDTEYIKISWEDVADYTYEGHSPNAAAFMNKIRHYEDDIYPEPESYGYILGPWGPYFRDVINLVVCRDNEASDVVEQIRTLTNREDVDVLETLASSYLISDWAV</sequence>
<dbReference type="Proteomes" id="UP000253153">
    <property type="component" value="Unassembled WGS sequence"/>
</dbReference>
<dbReference type="GeneID" id="41995391"/>
<dbReference type="AlphaFoldDB" id="A0A366RNH1"/>
<dbReference type="OrthoDB" id="3596450at2759"/>
<feature type="domain" description="2EXR" evidence="1">
    <location>
        <begin position="6"/>
        <end position="100"/>
    </location>
</feature>
<evidence type="ECO:0000313" key="2">
    <source>
        <dbReference type="EMBL" id="RBR18673.1"/>
    </source>
</evidence>
<reference evidence="2 3" key="1">
    <citation type="submission" date="2018-06" db="EMBL/GenBank/DDBJ databases">
        <title>Fusarium incarnatum-equiseti species complex species 28.</title>
        <authorList>
            <person name="Gardiner D.M."/>
        </authorList>
    </citation>
    <scope>NUCLEOTIDE SEQUENCE [LARGE SCALE GENOMIC DNA]</scope>
    <source>
        <strain evidence="2 3">FIESC_28</strain>
    </source>
</reference>
<dbReference type="InterPro" id="IPR045518">
    <property type="entry name" value="2EXR"/>
</dbReference>